<dbReference type="Pfam" id="PF17196">
    <property type="entry name" value="DUF5133"/>
    <property type="match status" value="1"/>
</dbReference>
<organism evidence="1 2">
    <name type="scientific">Streptacidiphilus cavernicola</name>
    <dbReference type="NCBI Taxonomy" id="3342716"/>
    <lineage>
        <taxon>Bacteria</taxon>
        <taxon>Bacillati</taxon>
        <taxon>Actinomycetota</taxon>
        <taxon>Actinomycetes</taxon>
        <taxon>Kitasatosporales</taxon>
        <taxon>Streptomycetaceae</taxon>
        <taxon>Streptacidiphilus</taxon>
    </lineage>
</organism>
<gene>
    <name evidence="1" type="ORF">ACEZDE_04135</name>
</gene>
<evidence type="ECO:0000313" key="2">
    <source>
        <dbReference type="Proteomes" id="UP001592531"/>
    </source>
</evidence>
<dbReference type="RefSeq" id="WP_380532223.1">
    <property type="nucleotide sequence ID" value="NZ_JBHFAB010000002.1"/>
</dbReference>
<sequence length="72" mass="7911">MPLIDFALLARLVSELDALDDRMDQGLRRADLNYTLCVSTGIQEPEVALARARCLLASQREASAAQHEVEVA</sequence>
<dbReference type="EMBL" id="JBHFAB010000002">
    <property type="protein sequence ID" value="MFC1415837.1"/>
    <property type="molecule type" value="Genomic_DNA"/>
</dbReference>
<dbReference type="Proteomes" id="UP001592531">
    <property type="component" value="Unassembled WGS sequence"/>
</dbReference>
<comment type="caution">
    <text evidence="1">The sequence shown here is derived from an EMBL/GenBank/DDBJ whole genome shotgun (WGS) entry which is preliminary data.</text>
</comment>
<name>A0ABV6VQH5_9ACTN</name>
<dbReference type="InterPro" id="IPR033457">
    <property type="entry name" value="DUF5133"/>
</dbReference>
<evidence type="ECO:0000313" key="1">
    <source>
        <dbReference type="EMBL" id="MFC1415837.1"/>
    </source>
</evidence>
<protein>
    <submittedName>
        <fullName evidence="1">DUF5133 domain-containing protein</fullName>
    </submittedName>
</protein>
<accession>A0ABV6VQH5</accession>
<keyword evidence="2" id="KW-1185">Reference proteome</keyword>
<reference evidence="1 2" key="1">
    <citation type="submission" date="2024-09" db="EMBL/GenBank/DDBJ databases">
        <authorList>
            <person name="Lee S.D."/>
        </authorList>
    </citation>
    <scope>NUCLEOTIDE SEQUENCE [LARGE SCALE GENOMIC DNA]</scope>
    <source>
        <strain evidence="1 2">N8-3</strain>
    </source>
</reference>
<proteinExistence type="predicted"/>